<keyword evidence="3" id="KW-1185">Reference proteome</keyword>
<dbReference type="Proteomes" id="UP000323386">
    <property type="component" value="Unassembled WGS sequence"/>
</dbReference>
<feature type="compositionally biased region" description="Basic and acidic residues" evidence="1">
    <location>
        <begin position="93"/>
        <end position="102"/>
    </location>
</feature>
<reference evidence="2 3" key="1">
    <citation type="submission" date="2018-03" db="EMBL/GenBank/DDBJ databases">
        <authorList>
            <person name="Guldener U."/>
        </authorList>
    </citation>
    <scope>NUCLEOTIDE SEQUENCE [LARGE SCALE GENOMIC DNA]</scope>
    <source>
        <strain evidence="2 3">DAOM196992</strain>
    </source>
</reference>
<accession>A0A5C3F6C0</accession>
<protein>
    <submittedName>
        <fullName evidence="2">Uncharacterized protein</fullName>
    </submittedName>
</protein>
<gene>
    <name evidence="2" type="ORF">PSFLO_04270</name>
</gene>
<sequence length="143" mass="15815">MTAQIRALVAELQQHRRPARVSFRWLPDDVGGRRYERARAASGARLDSSSRPARTSPAFPESVTFRRARSEAAALLSNQQGQIAEPRQSSQGQEEREDHGYEDVVEPSEGIEDGSDTAVDEEVEAGQGKDSDESKEVDELECD</sequence>
<evidence type="ECO:0000313" key="3">
    <source>
        <dbReference type="Proteomes" id="UP000323386"/>
    </source>
</evidence>
<evidence type="ECO:0000256" key="1">
    <source>
        <dbReference type="SAM" id="MobiDB-lite"/>
    </source>
</evidence>
<proteinExistence type="predicted"/>
<feature type="region of interest" description="Disordered" evidence="1">
    <location>
        <begin position="37"/>
        <end position="143"/>
    </location>
</feature>
<name>A0A5C3F6C0_9BASI</name>
<evidence type="ECO:0000313" key="2">
    <source>
        <dbReference type="EMBL" id="SPO38791.1"/>
    </source>
</evidence>
<feature type="compositionally biased region" description="Acidic residues" evidence="1">
    <location>
        <begin position="103"/>
        <end position="124"/>
    </location>
</feature>
<dbReference type="EMBL" id="OOIP01000011">
    <property type="protein sequence ID" value="SPO38791.1"/>
    <property type="molecule type" value="Genomic_DNA"/>
</dbReference>
<feature type="compositionally biased region" description="Polar residues" evidence="1">
    <location>
        <begin position="78"/>
        <end position="92"/>
    </location>
</feature>
<organism evidence="2 3">
    <name type="scientific">Pseudozyma flocculosa</name>
    <dbReference type="NCBI Taxonomy" id="84751"/>
    <lineage>
        <taxon>Eukaryota</taxon>
        <taxon>Fungi</taxon>
        <taxon>Dikarya</taxon>
        <taxon>Basidiomycota</taxon>
        <taxon>Ustilaginomycotina</taxon>
        <taxon>Ustilaginomycetes</taxon>
        <taxon>Ustilaginales</taxon>
        <taxon>Ustilaginaceae</taxon>
        <taxon>Pseudozyma</taxon>
    </lineage>
</organism>
<dbReference type="AlphaFoldDB" id="A0A5C3F6C0"/>